<evidence type="ECO:0000256" key="7">
    <source>
        <dbReference type="PROSITE-ProRule" id="PRU00433"/>
    </source>
</evidence>
<keyword evidence="4 8" id="KW-0732">Signal</keyword>
<dbReference type="GO" id="GO:0009055">
    <property type="term" value="F:electron transfer activity"/>
    <property type="evidence" value="ECO:0007669"/>
    <property type="project" value="InterPro"/>
</dbReference>
<sequence length="429" mass="47396" precursor="true">MIAARYRMPLKTSRCVCICLVSVALPLIAAASRATAADSQDSPAVTLGDDSLFAGIPGEGPLEMAEIERWLMNPEIHKPLNYELPLGLQAAKQNIFVPENNPITRAKIELGRQLYFDTRLSADESVSCASCHDPGQGFAAETQFGVGIRDQEGGRNSPVAYNRILSREQFWDGRASTLEDQAIGPIANPIEMGNQHDACVACLEGIPGYKKQFEAIFEDGVTIMNVGKALATFERAIVTGPAPYDYQVPLDRFREVYADDLEDLEELREEDPEFVKEYEELVQATKDNPMSESALNGMKLFFGKANCKTCHAGANFTDEQYHNLGVGMTAETPDLGRYEITKVEAEKGAFKTPTLRNIAASKPYMHDGSQETLEEVMEWYNKGGHPNPWLSDKMKKLDLTDQEVADVVAFMKEGLTGSFPKIEPGRLPK</sequence>
<evidence type="ECO:0000256" key="2">
    <source>
        <dbReference type="ARBA" id="ARBA00022617"/>
    </source>
</evidence>
<dbReference type="Gene3D" id="1.10.760.10">
    <property type="entry name" value="Cytochrome c-like domain"/>
    <property type="match status" value="2"/>
</dbReference>
<dbReference type="GO" id="GO:0004130">
    <property type="term" value="F:cytochrome-c peroxidase activity"/>
    <property type="evidence" value="ECO:0007669"/>
    <property type="project" value="UniProtKB-EC"/>
</dbReference>
<dbReference type="GO" id="GO:0020037">
    <property type="term" value="F:heme binding"/>
    <property type="evidence" value="ECO:0007669"/>
    <property type="project" value="InterPro"/>
</dbReference>
<dbReference type="KEGG" id="rul:UC8_07940"/>
<dbReference type="PANTHER" id="PTHR30600:SF10">
    <property type="entry name" value="BLL6722 PROTEIN"/>
    <property type="match status" value="1"/>
</dbReference>
<feature type="domain" description="Cytochrome c" evidence="9">
    <location>
        <begin position="292"/>
        <end position="415"/>
    </location>
</feature>
<dbReference type="AlphaFoldDB" id="A0A5B9QP91"/>
<feature type="signal peptide" evidence="8">
    <location>
        <begin position="1"/>
        <end position="36"/>
    </location>
</feature>
<keyword evidence="2 7" id="KW-0349">Heme</keyword>
<dbReference type="PANTHER" id="PTHR30600">
    <property type="entry name" value="CYTOCHROME C PEROXIDASE-RELATED"/>
    <property type="match status" value="1"/>
</dbReference>
<dbReference type="PROSITE" id="PS51007">
    <property type="entry name" value="CYTC"/>
    <property type="match status" value="1"/>
</dbReference>
<name>A0A5B9QP91_9BACT</name>
<dbReference type="SUPFAM" id="SSF46626">
    <property type="entry name" value="Cytochrome c"/>
    <property type="match status" value="2"/>
</dbReference>
<gene>
    <name evidence="10" type="primary">ccp</name>
    <name evidence="10" type="ORF">UC8_07940</name>
</gene>
<evidence type="ECO:0000256" key="1">
    <source>
        <dbReference type="ARBA" id="ARBA00004196"/>
    </source>
</evidence>
<evidence type="ECO:0000259" key="9">
    <source>
        <dbReference type="PROSITE" id="PS51007"/>
    </source>
</evidence>
<feature type="chain" id="PRO_5022687640" evidence="8">
    <location>
        <begin position="37"/>
        <end position="429"/>
    </location>
</feature>
<keyword evidence="11" id="KW-1185">Reference proteome</keyword>
<dbReference type="GO" id="GO:0030313">
    <property type="term" value="C:cell envelope"/>
    <property type="evidence" value="ECO:0007669"/>
    <property type="project" value="UniProtKB-SubCell"/>
</dbReference>
<dbReference type="Pfam" id="PF03150">
    <property type="entry name" value="CCP_MauG"/>
    <property type="match status" value="1"/>
</dbReference>
<dbReference type="Pfam" id="PF00034">
    <property type="entry name" value="Cytochrom_C"/>
    <property type="match status" value="1"/>
</dbReference>
<evidence type="ECO:0000256" key="6">
    <source>
        <dbReference type="ARBA" id="ARBA00023004"/>
    </source>
</evidence>
<accession>A0A5B9QP91</accession>
<keyword evidence="3 7" id="KW-0479">Metal-binding</keyword>
<evidence type="ECO:0000313" key="10">
    <source>
        <dbReference type="EMBL" id="QEG38836.1"/>
    </source>
</evidence>
<dbReference type="Proteomes" id="UP000325286">
    <property type="component" value="Chromosome"/>
</dbReference>
<dbReference type="EMBL" id="CP042914">
    <property type="protein sequence ID" value="QEG38836.1"/>
    <property type="molecule type" value="Genomic_DNA"/>
</dbReference>
<evidence type="ECO:0000313" key="11">
    <source>
        <dbReference type="Proteomes" id="UP000325286"/>
    </source>
</evidence>
<dbReference type="InterPro" id="IPR004852">
    <property type="entry name" value="Di-haem_cyt_c_peroxidsae"/>
</dbReference>
<protein>
    <submittedName>
        <fullName evidence="10">Cytochrome c551 peroxidase</fullName>
        <ecNumber evidence="10">1.11.1.5</ecNumber>
    </submittedName>
</protein>
<dbReference type="GO" id="GO:0046872">
    <property type="term" value="F:metal ion binding"/>
    <property type="evidence" value="ECO:0007669"/>
    <property type="project" value="UniProtKB-KW"/>
</dbReference>
<dbReference type="InterPro" id="IPR009056">
    <property type="entry name" value="Cyt_c-like_dom"/>
</dbReference>
<evidence type="ECO:0000256" key="5">
    <source>
        <dbReference type="ARBA" id="ARBA00023002"/>
    </source>
</evidence>
<keyword evidence="10" id="KW-0575">Peroxidase</keyword>
<proteinExistence type="predicted"/>
<organism evidence="10 11">
    <name type="scientific">Roseimaritima ulvae</name>
    <dbReference type="NCBI Taxonomy" id="980254"/>
    <lineage>
        <taxon>Bacteria</taxon>
        <taxon>Pseudomonadati</taxon>
        <taxon>Planctomycetota</taxon>
        <taxon>Planctomycetia</taxon>
        <taxon>Pirellulales</taxon>
        <taxon>Pirellulaceae</taxon>
        <taxon>Roseimaritima</taxon>
    </lineage>
</organism>
<comment type="subcellular location">
    <subcellularLocation>
        <location evidence="1">Cell envelope</location>
    </subcellularLocation>
</comment>
<keyword evidence="6 7" id="KW-0408">Iron</keyword>
<dbReference type="InterPro" id="IPR051395">
    <property type="entry name" value="Cytochrome_c_Peroxidase/MauG"/>
</dbReference>
<evidence type="ECO:0000256" key="8">
    <source>
        <dbReference type="SAM" id="SignalP"/>
    </source>
</evidence>
<evidence type="ECO:0000256" key="4">
    <source>
        <dbReference type="ARBA" id="ARBA00022729"/>
    </source>
</evidence>
<keyword evidence="5 10" id="KW-0560">Oxidoreductase</keyword>
<evidence type="ECO:0000256" key="3">
    <source>
        <dbReference type="ARBA" id="ARBA00022723"/>
    </source>
</evidence>
<dbReference type="InterPro" id="IPR036909">
    <property type="entry name" value="Cyt_c-like_dom_sf"/>
</dbReference>
<reference evidence="10 11" key="1">
    <citation type="submission" date="2019-08" db="EMBL/GenBank/DDBJ databases">
        <title>Deep-cultivation of Planctomycetes and their phenomic and genomic characterization uncovers novel biology.</title>
        <authorList>
            <person name="Wiegand S."/>
            <person name="Jogler M."/>
            <person name="Boedeker C."/>
            <person name="Pinto D."/>
            <person name="Vollmers J."/>
            <person name="Rivas-Marin E."/>
            <person name="Kohn T."/>
            <person name="Peeters S.H."/>
            <person name="Heuer A."/>
            <person name="Rast P."/>
            <person name="Oberbeckmann S."/>
            <person name="Bunk B."/>
            <person name="Jeske O."/>
            <person name="Meyerdierks A."/>
            <person name="Storesund J.E."/>
            <person name="Kallscheuer N."/>
            <person name="Luecker S."/>
            <person name="Lage O.M."/>
            <person name="Pohl T."/>
            <person name="Merkel B.J."/>
            <person name="Hornburger P."/>
            <person name="Mueller R.-W."/>
            <person name="Bruemmer F."/>
            <person name="Labrenz M."/>
            <person name="Spormann A.M."/>
            <person name="Op den Camp H."/>
            <person name="Overmann J."/>
            <person name="Amann R."/>
            <person name="Jetten M.S.M."/>
            <person name="Mascher T."/>
            <person name="Medema M.H."/>
            <person name="Devos D.P."/>
            <person name="Kaster A.-K."/>
            <person name="Ovreas L."/>
            <person name="Rohde M."/>
            <person name="Galperin M.Y."/>
            <person name="Jogler C."/>
        </authorList>
    </citation>
    <scope>NUCLEOTIDE SEQUENCE [LARGE SCALE GENOMIC DNA]</scope>
    <source>
        <strain evidence="10 11">UC8</strain>
    </source>
</reference>
<dbReference type="OrthoDB" id="9772811at2"/>
<dbReference type="EC" id="1.11.1.5" evidence="10"/>